<accession>A0A397JFK8</accession>
<evidence type="ECO:0000313" key="2">
    <source>
        <dbReference type="Proteomes" id="UP000266861"/>
    </source>
</evidence>
<protein>
    <submittedName>
        <fullName evidence="1">Uncharacterized protein</fullName>
    </submittedName>
</protein>
<evidence type="ECO:0000313" key="1">
    <source>
        <dbReference type="EMBL" id="RHZ83974.1"/>
    </source>
</evidence>
<dbReference type="AlphaFoldDB" id="A0A397JFK8"/>
<reference evidence="1 2" key="1">
    <citation type="submission" date="2018-08" db="EMBL/GenBank/DDBJ databases">
        <title>Genome and evolution of the arbuscular mycorrhizal fungus Diversispora epigaea (formerly Glomus versiforme) and its bacterial endosymbionts.</title>
        <authorList>
            <person name="Sun X."/>
            <person name="Fei Z."/>
            <person name="Harrison M."/>
        </authorList>
    </citation>
    <scope>NUCLEOTIDE SEQUENCE [LARGE SCALE GENOMIC DNA]</scope>
    <source>
        <strain evidence="1 2">IT104</strain>
    </source>
</reference>
<dbReference type="Proteomes" id="UP000266861">
    <property type="component" value="Unassembled WGS sequence"/>
</dbReference>
<dbReference type="OrthoDB" id="28112at2759"/>
<comment type="caution">
    <text evidence="1">The sequence shown here is derived from an EMBL/GenBank/DDBJ whole genome shotgun (WGS) entry which is preliminary data.</text>
</comment>
<sequence length="274" mass="32620">MKWLKKFEIIEPHFMELQKDSETPEYMMVLEYFNGANDTKTQGFGNEEPTQVKEFFEYEINLEKLRKNRKWQHFLMASVYKFYQMGAGNLLRKYLEAHPGKLTFYALAATWEFETNGNIISARVRRAMISMKEEVEIEPNNMDDSMMMMMTDEEYRESVEELGSKELSYLFTEFLERSMHKSQQETLIYGIRISRDLYKWEFNEFKNRKMEAILNAISKFASMQLNEMTIYKLGTLDRGFGKDSPASRKKRFPIIIEKQDAKIPNSNFEECLLQ</sequence>
<keyword evidence="2" id="KW-1185">Reference proteome</keyword>
<proteinExistence type="predicted"/>
<gene>
    <name evidence="1" type="ORF">Glove_86g169</name>
</gene>
<name>A0A397JFK8_9GLOM</name>
<organism evidence="1 2">
    <name type="scientific">Diversispora epigaea</name>
    <dbReference type="NCBI Taxonomy" id="1348612"/>
    <lineage>
        <taxon>Eukaryota</taxon>
        <taxon>Fungi</taxon>
        <taxon>Fungi incertae sedis</taxon>
        <taxon>Mucoromycota</taxon>
        <taxon>Glomeromycotina</taxon>
        <taxon>Glomeromycetes</taxon>
        <taxon>Diversisporales</taxon>
        <taxon>Diversisporaceae</taxon>
        <taxon>Diversispora</taxon>
    </lineage>
</organism>
<dbReference type="EMBL" id="PQFF01000082">
    <property type="protein sequence ID" value="RHZ83974.1"/>
    <property type="molecule type" value="Genomic_DNA"/>
</dbReference>